<organism evidence="2 3">
    <name type="scientific">Streptomyces chromofuscus</name>
    <dbReference type="NCBI Taxonomy" id="42881"/>
    <lineage>
        <taxon>Bacteria</taxon>
        <taxon>Bacillati</taxon>
        <taxon>Actinomycetota</taxon>
        <taxon>Actinomycetes</taxon>
        <taxon>Kitasatosporales</taxon>
        <taxon>Streptomycetaceae</taxon>
        <taxon>Streptomyces</taxon>
    </lineage>
</organism>
<feature type="compositionally biased region" description="Basic residues" evidence="1">
    <location>
        <begin position="1"/>
        <end position="17"/>
    </location>
</feature>
<keyword evidence="3" id="KW-1185">Reference proteome</keyword>
<reference evidence="2 3" key="1">
    <citation type="submission" date="2020-10" db="EMBL/GenBank/DDBJ databases">
        <title>Streptomyces chromofuscus complate genome analysis.</title>
        <authorList>
            <person name="Anwar N."/>
        </authorList>
    </citation>
    <scope>NUCLEOTIDE SEQUENCE [LARGE SCALE GENOMIC DNA]</scope>
    <source>
        <strain evidence="2 3">DSM 40273</strain>
    </source>
</reference>
<name>A0A7M2TKW5_STRCW</name>
<dbReference type="EMBL" id="CP063374">
    <property type="protein sequence ID" value="QOV47911.1"/>
    <property type="molecule type" value="Genomic_DNA"/>
</dbReference>
<feature type="region of interest" description="Disordered" evidence="1">
    <location>
        <begin position="1"/>
        <end position="29"/>
    </location>
</feature>
<evidence type="ECO:0000256" key="1">
    <source>
        <dbReference type="SAM" id="MobiDB-lite"/>
    </source>
</evidence>
<dbReference type="RefSeq" id="WP_189697430.1">
    <property type="nucleotide sequence ID" value="NZ_BMTA01000004.1"/>
</dbReference>
<sequence length="51" mass="5478">MVGLAKKPHRPCSRRPHGGQDRPDSQVDGYLLTGALDTEDVTCAPHATPKP</sequence>
<dbReference type="KEGG" id="schf:IPT68_05305"/>
<gene>
    <name evidence="2" type="ORF">IPT68_05305</name>
</gene>
<protein>
    <submittedName>
        <fullName evidence="2">Uncharacterized protein</fullName>
    </submittedName>
</protein>
<evidence type="ECO:0000313" key="3">
    <source>
        <dbReference type="Proteomes" id="UP000594008"/>
    </source>
</evidence>
<accession>A0A7M2TKW5</accession>
<dbReference type="AlphaFoldDB" id="A0A7M2TKW5"/>
<proteinExistence type="predicted"/>
<evidence type="ECO:0000313" key="2">
    <source>
        <dbReference type="EMBL" id="QOV47911.1"/>
    </source>
</evidence>
<dbReference type="Proteomes" id="UP000594008">
    <property type="component" value="Chromosome"/>
</dbReference>